<evidence type="ECO:0008006" key="13">
    <source>
        <dbReference type="Google" id="ProtNLM"/>
    </source>
</evidence>
<feature type="transmembrane region" description="Helical" evidence="10">
    <location>
        <begin position="341"/>
        <end position="361"/>
    </location>
</feature>
<feature type="transmembrane region" description="Helical" evidence="10">
    <location>
        <begin position="158"/>
        <end position="191"/>
    </location>
</feature>
<dbReference type="UniPathway" id="UPA00196"/>
<dbReference type="GO" id="GO:0004376">
    <property type="term" value="F:GPI mannosyltransferase activity"/>
    <property type="evidence" value="ECO:0007669"/>
    <property type="project" value="InterPro"/>
</dbReference>
<feature type="transmembrane region" description="Helical" evidence="10">
    <location>
        <begin position="367"/>
        <end position="384"/>
    </location>
</feature>
<proteinExistence type="predicted"/>
<feature type="transmembrane region" description="Helical" evidence="10">
    <location>
        <begin position="197"/>
        <end position="223"/>
    </location>
</feature>
<comment type="subcellular location">
    <subcellularLocation>
        <location evidence="1">Endoplasmic reticulum membrane</location>
        <topology evidence="1">Multi-pass membrane protein</topology>
    </subcellularLocation>
</comment>
<feature type="transmembrane region" description="Helical" evidence="10">
    <location>
        <begin position="308"/>
        <end position="329"/>
    </location>
</feature>
<organism evidence="11 12">
    <name type="scientific">Candidatus Roizmanbacteria bacterium RIFCSPLOWO2_01_FULL_35_13</name>
    <dbReference type="NCBI Taxonomy" id="1802055"/>
    <lineage>
        <taxon>Bacteria</taxon>
        <taxon>Candidatus Roizmaniibacteriota</taxon>
    </lineage>
</organism>
<evidence type="ECO:0000256" key="4">
    <source>
        <dbReference type="ARBA" id="ARBA00022676"/>
    </source>
</evidence>
<keyword evidence="5" id="KW-0808">Transferase</keyword>
<dbReference type="GO" id="GO:0016020">
    <property type="term" value="C:membrane"/>
    <property type="evidence" value="ECO:0007669"/>
    <property type="project" value="GOC"/>
</dbReference>
<feature type="transmembrane region" description="Helical" evidence="10">
    <location>
        <begin position="391"/>
        <end position="413"/>
    </location>
</feature>
<dbReference type="Proteomes" id="UP000179270">
    <property type="component" value="Unassembled WGS sequence"/>
</dbReference>
<dbReference type="InterPro" id="IPR007315">
    <property type="entry name" value="PIG-V/Gpi18"/>
</dbReference>
<evidence type="ECO:0000256" key="1">
    <source>
        <dbReference type="ARBA" id="ARBA00004477"/>
    </source>
</evidence>
<dbReference type="GO" id="GO:0031501">
    <property type="term" value="C:mannosyltransferase complex"/>
    <property type="evidence" value="ECO:0007669"/>
    <property type="project" value="TreeGrafter"/>
</dbReference>
<keyword evidence="9 10" id="KW-0472">Membrane</keyword>
<dbReference type="EMBL" id="MGAF01000022">
    <property type="protein sequence ID" value="OGK41126.1"/>
    <property type="molecule type" value="Genomic_DNA"/>
</dbReference>
<evidence type="ECO:0000256" key="10">
    <source>
        <dbReference type="SAM" id="Phobius"/>
    </source>
</evidence>
<evidence type="ECO:0000256" key="6">
    <source>
        <dbReference type="ARBA" id="ARBA00022692"/>
    </source>
</evidence>
<evidence type="ECO:0000256" key="5">
    <source>
        <dbReference type="ARBA" id="ARBA00022679"/>
    </source>
</evidence>
<dbReference type="AlphaFoldDB" id="A0A1F7ICP3"/>
<dbReference type="PANTHER" id="PTHR12468">
    <property type="entry name" value="GPI MANNOSYLTRANSFERASE 2"/>
    <property type="match status" value="1"/>
</dbReference>
<feature type="transmembrane region" description="Helical" evidence="10">
    <location>
        <begin position="244"/>
        <end position="263"/>
    </location>
</feature>
<keyword evidence="3" id="KW-0337">GPI-anchor biosynthesis</keyword>
<keyword evidence="6 10" id="KW-0812">Transmembrane</keyword>
<dbReference type="GO" id="GO:0006506">
    <property type="term" value="P:GPI anchor biosynthetic process"/>
    <property type="evidence" value="ECO:0007669"/>
    <property type="project" value="UniProtKB-UniPathway"/>
</dbReference>
<evidence type="ECO:0000256" key="9">
    <source>
        <dbReference type="ARBA" id="ARBA00023136"/>
    </source>
</evidence>
<keyword evidence="8 10" id="KW-1133">Transmembrane helix</keyword>
<evidence type="ECO:0000256" key="3">
    <source>
        <dbReference type="ARBA" id="ARBA00022502"/>
    </source>
</evidence>
<evidence type="ECO:0000256" key="8">
    <source>
        <dbReference type="ARBA" id="ARBA00022989"/>
    </source>
</evidence>
<feature type="transmembrane region" description="Helical" evidence="10">
    <location>
        <begin position="94"/>
        <end position="113"/>
    </location>
</feature>
<evidence type="ECO:0000313" key="11">
    <source>
        <dbReference type="EMBL" id="OGK41126.1"/>
    </source>
</evidence>
<dbReference type="GO" id="GO:0000009">
    <property type="term" value="F:alpha-1,6-mannosyltransferase activity"/>
    <property type="evidence" value="ECO:0007669"/>
    <property type="project" value="InterPro"/>
</dbReference>
<keyword evidence="4" id="KW-0328">Glycosyltransferase</keyword>
<keyword evidence="7" id="KW-0256">Endoplasmic reticulum</keyword>
<evidence type="ECO:0000256" key="7">
    <source>
        <dbReference type="ARBA" id="ARBA00022824"/>
    </source>
</evidence>
<accession>A0A1F7ICP3</accession>
<evidence type="ECO:0000256" key="2">
    <source>
        <dbReference type="ARBA" id="ARBA00004687"/>
    </source>
</evidence>
<name>A0A1F7ICP3_9BACT</name>
<protein>
    <recommendedName>
        <fullName evidence="13">Glycosyltransferase RgtA/B/C/D-like domain-containing protein</fullName>
    </recommendedName>
</protein>
<reference evidence="11 12" key="1">
    <citation type="journal article" date="2016" name="Nat. Commun.">
        <title>Thousands of microbial genomes shed light on interconnected biogeochemical processes in an aquifer system.</title>
        <authorList>
            <person name="Anantharaman K."/>
            <person name="Brown C.T."/>
            <person name="Hug L.A."/>
            <person name="Sharon I."/>
            <person name="Castelle C.J."/>
            <person name="Probst A.J."/>
            <person name="Thomas B.C."/>
            <person name="Singh A."/>
            <person name="Wilkins M.J."/>
            <person name="Karaoz U."/>
            <person name="Brodie E.L."/>
            <person name="Williams K.H."/>
            <person name="Hubbard S.S."/>
            <person name="Banfield J.F."/>
        </authorList>
    </citation>
    <scope>NUCLEOTIDE SEQUENCE [LARGE SCALE GENOMIC DNA]</scope>
</reference>
<evidence type="ECO:0000313" key="12">
    <source>
        <dbReference type="Proteomes" id="UP000179270"/>
    </source>
</evidence>
<dbReference type="STRING" id="1802055.A3A74_02170"/>
<dbReference type="PANTHER" id="PTHR12468:SF2">
    <property type="entry name" value="GPI MANNOSYLTRANSFERASE 2"/>
    <property type="match status" value="1"/>
</dbReference>
<gene>
    <name evidence="11" type="ORF">A3A74_02170</name>
</gene>
<sequence>MRFKIIVVIFLLFCAVNLTASYLSDYFIPYLGFFPYKEIALQYNLPRLFTFLANFDGAHYLLIAKNGYTTYQQAFFPLYPLLIRWLSPIFSNNLLLTGLIISNLSFLLGLFIFSKYLEVILVNEQAKRVNASRLDSGQVYRQAQDTEQSRSAGMTILWIILFLLAFPTSFFFGAVYTEGLFFLLFISVLYFLKKDKYLFASIFAILAAIAKFVGVFLILPIFFSILDSRLRGNDKERKFTNYRLILTLTSPILGLLIYSTYLWKTTGDPLFFLHSQWAFGAHRSSNLIFLPQVYYRYLNIFFTANFNFQYFISVLEFTAFNSVLIILILDLIENLKLKIKNYNLVGLNIFSFINLLLPTFTGTFSSVPRYALFSLSFFIFLAQIKNLPIKLIILIIFAVLHILILGFFSQGYFVS</sequence>
<comment type="caution">
    <text evidence="11">The sequence shown here is derived from an EMBL/GenBank/DDBJ whole genome shotgun (WGS) entry which is preliminary data.</text>
</comment>
<comment type="pathway">
    <text evidence="2">Glycolipid biosynthesis; glycosylphosphatidylinositol-anchor biosynthesis.</text>
</comment>